<accession>A0A6M0SAU1</accession>
<dbReference type="AlphaFoldDB" id="A0A6M0SAU1"/>
<dbReference type="RefSeq" id="WP_163666850.1">
    <property type="nucleotide sequence ID" value="NZ_QZCE01000002.1"/>
</dbReference>
<protein>
    <submittedName>
        <fullName evidence="1">Uncharacterized protein</fullName>
    </submittedName>
</protein>
<dbReference type="Proteomes" id="UP000473574">
    <property type="component" value="Unassembled WGS sequence"/>
</dbReference>
<dbReference type="EMBL" id="QZCE01000002">
    <property type="protein sequence ID" value="NEZ65618.1"/>
    <property type="molecule type" value="Genomic_DNA"/>
</dbReference>
<gene>
    <name evidence="1" type="ORF">D0962_23150</name>
</gene>
<sequence length="135" mass="14976">MATVQNRLASIDARLAARVSRSKIGDLIGRVYFQPDGTDSPAEVTIQRFLDQGVTSAPWANGTEQIGHRYLVWINRGWWDINGSTLGKYFVQLSEGTELIPVIVDNQTVGDDKTYAEVIFKVTTEITAETTIDIT</sequence>
<comment type="caution">
    <text evidence="1">The sequence shown here is derived from an EMBL/GenBank/DDBJ whole genome shotgun (WGS) entry which is preliminary data.</text>
</comment>
<evidence type="ECO:0000313" key="1">
    <source>
        <dbReference type="EMBL" id="NEZ65618.1"/>
    </source>
</evidence>
<proteinExistence type="predicted"/>
<name>A0A6M0SAU1_9CYAN</name>
<evidence type="ECO:0000313" key="2">
    <source>
        <dbReference type="Proteomes" id="UP000473574"/>
    </source>
</evidence>
<organism evidence="1 2">
    <name type="scientific">Adonisia turfae CCMR0082</name>
    <dbReference type="NCBI Taxonomy" id="2304604"/>
    <lineage>
        <taxon>Bacteria</taxon>
        <taxon>Bacillati</taxon>
        <taxon>Cyanobacteriota</taxon>
        <taxon>Adonisia</taxon>
        <taxon>Adonisia turfae</taxon>
    </lineage>
</organism>
<reference evidence="1 2" key="1">
    <citation type="journal article" date="2020" name="Microb. Ecol.">
        <title>Ecogenomics of the Marine Benthic Filamentous Cyanobacterium Adonisia.</title>
        <authorList>
            <person name="Walter J.M."/>
            <person name="Coutinho F.H."/>
            <person name="Leomil L."/>
            <person name="Hargreaves P.I."/>
            <person name="Campeao M.E."/>
            <person name="Vieira V.V."/>
            <person name="Silva B.S."/>
            <person name="Fistarol G.O."/>
            <person name="Salomon P.S."/>
            <person name="Sawabe T."/>
            <person name="Mino S."/>
            <person name="Hosokawa M."/>
            <person name="Miyashita H."/>
            <person name="Maruyama F."/>
            <person name="van Verk M.C."/>
            <person name="Dutilh B.E."/>
            <person name="Thompson C.C."/>
            <person name="Thompson F.L."/>
        </authorList>
    </citation>
    <scope>NUCLEOTIDE SEQUENCE [LARGE SCALE GENOMIC DNA]</scope>
    <source>
        <strain evidence="1 2">CCMR0082</strain>
    </source>
</reference>